<sequence>MKFTEKLDLTLKSDWSERRMALIRQFVTDEDNYMPHVWGNPNEALAHMWASNPDDLVAEYFIQSHARDLINLINDDFVERLSCDERESTDFNELVSGMNEREKFVATQKFENIRDKYVGYTSFTKIKYDNKVDFSGEILVPEYIYDLVKAVYHESQNFAYKIFKIKMEVQSLFRALTLDYSTKVHANAKANEQAKVASLKSFIESLQTRQDKPTMAQEYLKGKAAMIADEAPGNWNDDITT</sequence>
<dbReference type="RefSeq" id="WP_100847280.1">
    <property type="nucleotide sequence ID" value="NZ_PHHE01000001.1"/>
</dbReference>
<proteinExistence type="predicted"/>
<comment type="caution">
    <text evidence="1">The sequence shown here is derived from an EMBL/GenBank/DDBJ whole genome shotgun (WGS) entry which is preliminary data.</text>
</comment>
<protein>
    <submittedName>
        <fullName evidence="1">Uncharacterized protein</fullName>
    </submittedName>
</protein>
<dbReference type="Proteomes" id="UP000232455">
    <property type="component" value="Unassembled WGS sequence"/>
</dbReference>
<evidence type="ECO:0000313" key="1">
    <source>
        <dbReference type="EMBL" id="PKA71351.1"/>
    </source>
</evidence>
<dbReference type="EMBL" id="PHHE01000001">
    <property type="protein sequence ID" value="PKA71351.1"/>
    <property type="molecule type" value="Genomic_DNA"/>
</dbReference>
<organism evidence="1 2">
    <name type="scientific">Pseudomonas baetica</name>
    <dbReference type="NCBI Taxonomy" id="674054"/>
    <lineage>
        <taxon>Bacteria</taxon>
        <taxon>Pseudomonadati</taxon>
        <taxon>Pseudomonadota</taxon>
        <taxon>Gammaproteobacteria</taxon>
        <taxon>Pseudomonadales</taxon>
        <taxon>Pseudomonadaceae</taxon>
        <taxon>Pseudomonas</taxon>
    </lineage>
</organism>
<reference evidence="1 2" key="1">
    <citation type="submission" date="2017-11" db="EMBL/GenBank/DDBJ databases">
        <title>Genome sequencing of a diverse group of Pseudomonas species.</title>
        <authorList>
            <person name="Loper J."/>
        </authorList>
    </citation>
    <scope>NUCLEOTIDE SEQUENCE [LARGE SCALE GENOMIC DNA]</scope>
    <source>
        <strain evidence="1 2">LMG 25716</strain>
    </source>
</reference>
<keyword evidence="2" id="KW-1185">Reference proteome</keyword>
<evidence type="ECO:0000313" key="2">
    <source>
        <dbReference type="Proteomes" id="UP000232455"/>
    </source>
</evidence>
<name>A0ABX4Q3N8_9PSED</name>
<gene>
    <name evidence="1" type="ORF">ATI02_4329</name>
</gene>
<accession>A0ABX4Q3N8</accession>